<organism evidence="10">
    <name type="scientific">Desulfurivibrio alkaliphilus</name>
    <dbReference type="NCBI Taxonomy" id="427923"/>
    <lineage>
        <taxon>Bacteria</taxon>
        <taxon>Pseudomonadati</taxon>
        <taxon>Thermodesulfobacteriota</taxon>
        <taxon>Desulfobulbia</taxon>
        <taxon>Desulfobulbales</taxon>
        <taxon>Desulfobulbaceae</taxon>
        <taxon>Desulfurivibrio</taxon>
    </lineage>
</organism>
<sequence>MNQNHVRQILADHRLAPSKQLGQNFLIQPRIATQIVEAAGVTPDDTVVELGVGLGALTAPLAARAGQVIGLELDAGIIKYHREAQDLAANVRLLHQDLLRADFSAMAREQGQKLKIIANLPYSITNPLLFKLLEHHPALEWAVLMIQREVAKRLTAKPNSKEYGVLTVLLESCATVERLLLVGPGNFYPRPKVDSVVIRIRFLPQEESGTAPRNLALLRRVVDAAFGQRRKTLLNSLGCGKLPGLNRIGAGRVLEAAAISPKLRAENLTTADYLRLTVIIADLIREANV</sequence>
<feature type="binding site" evidence="7 8">
    <location>
        <position position="97"/>
    </location>
    <ligand>
        <name>S-adenosyl-L-methionine</name>
        <dbReference type="ChEBI" id="CHEBI:59789"/>
    </ligand>
</feature>
<evidence type="ECO:0000256" key="8">
    <source>
        <dbReference type="PROSITE-ProRule" id="PRU01026"/>
    </source>
</evidence>
<dbReference type="AlphaFoldDB" id="A0A7C2XQC5"/>
<dbReference type="GO" id="GO:0005829">
    <property type="term" value="C:cytosol"/>
    <property type="evidence" value="ECO:0007669"/>
    <property type="project" value="TreeGrafter"/>
</dbReference>
<dbReference type="HAMAP" id="MF_00607">
    <property type="entry name" value="16SrRNA_methyltr_A"/>
    <property type="match status" value="1"/>
</dbReference>
<dbReference type="SUPFAM" id="SSF53335">
    <property type="entry name" value="S-adenosyl-L-methionine-dependent methyltransferases"/>
    <property type="match status" value="1"/>
</dbReference>
<keyword evidence="4 7" id="KW-0808">Transferase</keyword>
<dbReference type="PANTHER" id="PTHR11727:SF7">
    <property type="entry name" value="DIMETHYLADENOSINE TRANSFERASE-RELATED"/>
    <property type="match status" value="1"/>
</dbReference>
<accession>A0A7C2XQC5</accession>
<comment type="catalytic activity">
    <reaction evidence="7">
        <text>adenosine(1518)/adenosine(1519) in 16S rRNA + 4 S-adenosyl-L-methionine = N(6)-dimethyladenosine(1518)/N(6)-dimethyladenosine(1519) in 16S rRNA + 4 S-adenosyl-L-homocysteine + 4 H(+)</text>
        <dbReference type="Rhea" id="RHEA:19609"/>
        <dbReference type="Rhea" id="RHEA-COMP:10232"/>
        <dbReference type="Rhea" id="RHEA-COMP:10233"/>
        <dbReference type="ChEBI" id="CHEBI:15378"/>
        <dbReference type="ChEBI" id="CHEBI:57856"/>
        <dbReference type="ChEBI" id="CHEBI:59789"/>
        <dbReference type="ChEBI" id="CHEBI:74411"/>
        <dbReference type="ChEBI" id="CHEBI:74493"/>
        <dbReference type="EC" id="2.1.1.182"/>
    </reaction>
</comment>
<keyword evidence="1 7" id="KW-0963">Cytoplasm</keyword>
<protein>
    <recommendedName>
        <fullName evidence="7">Ribosomal RNA small subunit methyltransferase A</fullName>
        <ecNumber evidence="7">2.1.1.182</ecNumber>
    </recommendedName>
    <alternativeName>
        <fullName evidence="7">16S rRNA (adenine(1518)-N(6)/adenine(1519)-N(6))-dimethyltransferase</fullName>
    </alternativeName>
    <alternativeName>
        <fullName evidence="7">16S rRNA dimethyladenosine transferase</fullName>
    </alternativeName>
    <alternativeName>
        <fullName evidence="7">16S rRNA dimethylase</fullName>
    </alternativeName>
    <alternativeName>
        <fullName evidence="7">S-adenosylmethionine-6-N', N'-adenosyl(rRNA) dimethyltransferase</fullName>
    </alternativeName>
</protein>
<feature type="binding site" evidence="7 8">
    <location>
        <position position="72"/>
    </location>
    <ligand>
        <name>S-adenosyl-L-methionine</name>
        <dbReference type="ChEBI" id="CHEBI:59789"/>
    </ligand>
</feature>
<evidence type="ECO:0000313" key="10">
    <source>
        <dbReference type="EMBL" id="HET98533.1"/>
    </source>
</evidence>
<dbReference type="InterPro" id="IPR020596">
    <property type="entry name" value="rRNA_Ade_Mease_Trfase_CS"/>
</dbReference>
<name>A0A7C2XQC5_9BACT</name>
<dbReference type="GO" id="GO:0052908">
    <property type="term" value="F:16S rRNA (adenine(1518)-N(6)/adenine(1519)-N(6))-dimethyltransferase activity"/>
    <property type="evidence" value="ECO:0007669"/>
    <property type="project" value="UniProtKB-EC"/>
</dbReference>
<feature type="domain" description="Ribosomal RNA adenine methylase transferase N-terminal" evidence="9">
    <location>
        <begin position="31"/>
        <end position="204"/>
    </location>
</feature>
<dbReference type="Proteomes" id="UP000885986">
    <property type="component" value="Unassembled WGS sequence"/>
</dbReference>
<dbReference type="PROSITE" id="PS01131">
    <property type="entry name" value="RRNA_A_DIMETH"/>
    <property type="match status" value="1"/>
</dbReference>
<comment type="subcellular location">
    <subcellularLocation>
        <location evidence="7">Cytoplasm</location>
    </subcellularLocation>
</comment>
<dbReference type="FunFam" id="3.40.50.150:FF:000023">
    <property type="entry name" value="Ribosomal RNA small subunit methyltransferase A"/>
    <property type="match status" value="1"/>
</dbReference>
<feature type="binding site" evidence="7 8">
    <location>
        <position position="26"/>
    </location>
    <ligand>
        <name>S-adenosyl-L-methionine</name>
        <dbReference type="ChEBI" id="CHEBI:59789"/>
    </ligand>
</feature>
<evidence type="ECO:0000256" key="5">
    <source>
        <dbReference type="ARBA" id="ARBA00022691"/>
    </source>
</evidence>
<evidence type="ECO:0000256" key="4">
    <source>
        <dbReference type="ARBA" id="ARBA00022679"/>
    </source>
</evidence>
<feature type="binding site" evidence="7 8">
    <location>
        <position position="51"/>
    </location>
    <ligand>
        <name>S-adenosyl-L-methionine</name>
        <dbReference type="ChEBI" id="CHEBI:59789"/>
    </ligand>
</feature>
<keyword evidence="2 7" id="KW-0698">rRNA processing</keyword>
<dbReference type="PANTHER" id="PTHR11727">
    <property type="entry name" value="DIMETHYLADENOSINE TRANSFERASE"/>
    <property type="match status" value="1"/>
</dbReference>
<keyword evidence="3 7" id="KW-0489">Methyltransferase</keyword>
<keyword evidence="5 7" id="KW-0949">S-adenosyl-L-methionine</keyword>
<evidence type="ECO:0000259" key="9">
    <source>
        <dbReference type="SMART" id="SM00650"/>
    </source>
</evidence>
<dbReference type="InterPro" id="IPR020598">
    <property type="entry name" value="rRNA_Ade_methylase_Trfase_N"/>
</dbReference>
<comment type="caution">
    <text evidence="10">The sequence shown here is derived from an EMBL/GenBank/DDBJ whole genome shotgun (WGS) entry which is preliminary data.</text>
</comment>
<dbReference type="Gene3D" id="3.40.50.150">
    <property type="entry name" value="Vaccinia Virus protein VP39"/>
    <property type="match status" value="1"/>
</dbReference>
<dbReference type="EC" id="2.1.1.182" evidence="7"/>
<dbReference type="GO" id="GO:0003723">
    <property type="term" value="F:RNA binding"/>
    <property type="evidence" value="ECO:0007669"/>
    <property type="project" value="UniProtKB-UniRule"/>
</dbReference>
<evidence type="ECO:0000256" key="2">
    <source>
        <dbReference type="ARBA" id="ARBA00022552"/>
    </source>
</evidence>
<gene>
    <name evidence="7 10" type="primary">rsmA</name>
    <name evidence="7" type="synonym">ksgA</name>
    <name evidence="10" type="ORF">ENN98_07595</name>
</gene>
<dbReference type="EMBL" id="DSDS01000169">
    <property type="protein sequence ID" value="HET98533.1"/>
    <property type="molecule type" value="Genomic_DNA"/>
</dbReference>
<dbReference type="NCBIfam" id="TIGR00755">
    <property type="entry name" value="ksgA"/>
    <property type="match status" value="1"/>
</dbReference>
<evidence type="ECO:0000256" key="7">
    <source>
        <dbReference type="HAMAP-Rule" id="MF_00607"/>
    </source>
</evidence>
<dbReference type="Pfam" id="PF00398">
    <property type="entry name" value="RrnaAD"/>
    <property type="match status" value="1"/>
</dbReference>
<evidence type="ECO:0000256" key="1">
    <source>
        <dbReference type="ARBA" id="ARBA00022490"/>
    </source>
</evidence>
<dbReference type="CDD" id="cd02440">
    <property type="entry name" value="AdoMet_MTases"/>
    <property type="match status" value="1"/>
</dbReference>
<dbReference type="SMART" id="SM00650">
    <property type="entry name" value="rADc"/>
    <property type="match status" value="1"/>
</dbReference>
<keyword evidence="6 7" id="KW-0694">RNA-binding</keyword>
<feature type="binding site" evidence="7 8">
    <location>
        <position position="119"/>
    </location>
    <ligand>
        <name>S-adenosyl-L-methionine</name>
        <dbReference type="ChEBI" id="CHEBI:59789"/>
    </ligand>
</feature>
<dbReference type="Gene3D" id="1.10.8.100">
    <property type="entry name" value="Ribosomal RNA adenine dimethylase-like, domain 2"/>
    <property type="match status" value="1"/>
</dbReference>
<comment type="similarity">
    <text evidence="7">Belongs to the class I-like SAM-binding methyltransferase superfamily. rRNA adenine N(6)-methyltransferase family. RsmA subfamily.</text>
</comment>
<dbReference type="InterPro" id="IPR029063">
    <property type="entry name" value="SAM-dependent_MTases_sf"/>
</dbReference>
<dbReference type="InterPro" id="IPR011530">
    <property type="entry name" value="rRNA_adenine_dimethylase"/>
</dbReference>
<evidence type="ECO:0000256" key="3">
    <source>
        <dbReference type="ARBA" id="ARBA00022603"/>
    </source>
</evidence>
<proteinExistence type="inferred from homology"/>
<dbReference type="PROSITE" id="PS51689">
    <property type="entry name" value="SAM_RNA_A_N6_MT"/>
    <property type="match status" value="1"/>
</dbReference>
<comment type="function">
    <text evidence="7">Specifically dimethylates two adjacent adenosines (A1518 and A1519) in the loop of a conserved hairpin near the 3'-end of 16S rRNA in the 30S particle. May play a critical role in biogenesis of 30S subunits.</text>
</comment>
<evidence type="ECO:0000256" key="6">
    <source>
        <dbReference type="ARBA" id="ARBA00022884"/>
    </source>
</evidence>
<dbReference type="InterPro" id="IPR023165">
    <property type="entry name" value="rRNA_Ade_diMease-like_C"/>
</dbReference>
<dbReference type="InterPro" id="IPR001737">
    <property type="entry name" value="KsgA/Erm"/>
</dbReference>
<reference evidence="10" key="1">
    <citation type="journal article" date="2020" name="mSystems">
        <title>Genome- and Community-Level Interaction Insights into Carbon Utilization and Element Cycling Functions of Hydrothermarchaeota in Hydrothermal Sediment.</title>
        <authorList>
            <person name="Zhou Z."/>
            <person name="Liu Y."/>
            <person name="Xu W."/>
            <person name="Pan J."/>
            <person name="Luo Z.H."/>
            <person name="Li M."/>
        </authorList>
    </citation>
    <scope>NUCLEOTIDE SEQUENCE [LARGE SCALE GENOMIC DNA]</scope>
    <source>
        <strain evidence="10">SpSt-1224</strain>
    </source>
</reference>
<feature type="binding site" evidence="7 8">
    <location>
        <position position="24"/>
    </location>
    <ligand>
        <name>S-adenosyl-L-methionine</name>
        <dbReference type="ChEBI" id="CHEBI:59789"/>
    </ligand>
</feature>